<feature type="transmembrane region" description="Helical" evidence="7">
    <location>
        <begin position="290"/>
        <end position="312"/>
    </location>
</feature>
<sequence length="561" mass="61152">MLFTEIVIAVISAAVIGILFHLLRQPSIIGFIVAGLVISSLGYLAQGSAEVISSLASIGVAFLLFIVGLEMNIRELRHIGRAALFVGFGQVVFTFALGFFICTLLGFTNLASFYISIALTFSSTIVVVKLLSEKKDLRSLYGRIVVGALLIQDLIAILILLSLTGFREGGTIASFAVTLAKGAVFLAAIAVASRYLPRLLDLIGRSRELLFLFSIAWALGIAALAGSRFVGLSMEVGGFLAGLALAGSSENFQISSKLRPLRDFFLILFFIGLGTSMMQGITFSALWPTIWLALFVLVGNPLIILIIMAFMGYRARTSFLSAVAFAQISEFSFVVMALGGKLGHVSNAEISLVTLVGIATIFISSYFIYYGDKLYELTKPVVKFFEKKGRRVEESLEDLNLSNHIVLIGVHRMGQTILKTLAKSDRDFVVVDFDPVMVKSMKEYNLPVFYGDITEEAVQDLVGLDEARVIVSTVPDFKDNLAIIEAVHKKNSKAKIILTAESELEAKELYQEGADYVILPHFLGGRELVNIIESDHGFGSLKKLRDRDLASINNSSFGDSD</sequence>
<feature type="transmembrane region" description="Helical" evidence="7">
    <location>
        <begin position="113"/>
        <end position="132"/>
    </location>
</feature>
<feature type="transmembrane region" description="Helical" evidence="7">
    <location>
        <begin position="144"/>
        <end position="166"/>
    </location>
</feature>
<dbReference type="InterPro" id="IPR003148">
    <property type="entry name" value="RCK_N"/>
</dbReference>
<dbReference type="Proteomes" id="UP000178651">
    <property type="component" value="Unassembled WGS sequence"/>
</dbReference>
<dbReference type="PANTHER" id="PTHR42751:SF3">
    <property type="entry name" value="SODIUM_GLUTAMATE SYMPORTER"/>
    <property type="match status" value="1"/>
</dbReference>
<evidence type="ECO:0000256" key="6">
    <source>
        <dbReference type="ARBA" id="ARBA00023136"/>
    </source>
</evidence>
<keyword evidence="6 7" id="KW-0472">Membrane</keyword>
<evidence type="ECO:0000256" key="7">
    <source>
        <dbReference type="SAM" id="Phobius"/>
    </source>
</evidence>
<evidence type="ECO:0000313" key="10">
    <source>
        <dbReference type="Proteomes" id="UP000178651"/>
    </source>
</evidence>
<dbReference type="InterPro" id="IPR038770">
    <property type="entry name" value="Na+/solute_symporter_sf"/>
</dbReference>
<protein>
    <recommendedName>
        <fullName evidence="8">RCK N-terminal domain-containing protein</fullName>
    </recommendedName>
</protein>
<dbReference type="GO" id="GO:0006813">
    <property type="term" value="P:potassium ion transport"/>
    <property type="evidence" value="ECO:0007669"/>
    <property type="project" value="InterPro"/>
</dbReference>
<name>A0A1G1Z0Y7_9BACT</name>
<feature type="transmembrane region" description="Helical" evidence="7">
    <location>
        <begin position="264"/>
        <end position="284"/>
    </location>
</feature>
<keyword evidence="4 7" id="KW-0812">Transmembrane</keyword>
<dbReference type="SUPFAM" id="SSF51735">
    <property type="entry name" value="NAD(P)-binding Rossmann-fold domains"/>
    <property type="match status" value="1"/>
</dbReference>
<feature type="transmembrane region" description="Helical" evidence="7">
    <location>
        <begin position="83"/>
        <end position="107"/>
    </location>
</feature>
<feature type="transmembrane region" description="Helical" evidence="7">
    <location>
        <begin position="350"/>
        <end position="369"/>
    </location>
</feature>
<reference evidence="9 10" key="1">
    <citation type="journal article" date="2016" name="Nat. Commun.">
        <title>Thousands of microbial genomes shed light on interconnected biogeochemical processes in an aquifer system.</title>
        <authorList>
            <person name="Anantharaman K."/>
            <person name="Brown C.T."/>
            <person name="Hug L.A."/>
            <person name="Sharon I."/>
            <person name="Castelle C.J."/>
            <person name="Probst A.J."/>
            <person name="Thomas B.C."/>
            <person name="Singh A."/>
            <person name="Wilkins M.J."/>
            <person name="Karaoz U."/>
            <person name="Brodie E.L."/>
            <person name="Williams K.H."/>
            <person name="Hubbard S.S."/>
            <person name="Banfield J.F."/>
        </authorList>
    </citation>
    <scope>NUCLEOTIDE SEQUENCE [LARGE SCALE GENOMIC DNA]</scope>
</reference>
<dbReference type="Pfam" id="PF02254">
    <property type="entry name" value="TrkA_N"/>
    <property type="match status" value="1"/>
</dbReference>
<dbReference type="Gene3D" id="1.20.1530.20">
    <property type="match status" value="1"/>
</dbReference>
<feature type="transmembrane region" description="Helical" evidence="7">
    <location>
        <begin position="209"/>
        <end position="230"/>
    </location>
</feature>
<comment type="caution">
    <text evidence="9">The sequence shown here is derived from an EMBL/GenBank/DDBJ whole genome shotgun (WGS) entry which is preliminary data.</text>
</comment>
<feature type="transmembrane region" description="Helical" evidence="7">
    <location>
        <begin position="319"/>
        <end position="338"/>
    </location>
</feature>
<evidence type="ECO:0000256" key="5">
    <source>
        <dbReference type="ARBA" id="ARBA00022989"/>
    </source>
</evidence>
<feature type="transmembrane region" description="Helical" evidence="7">
    <location>
        <begin position="6"/>
        <end position="23"/>
    </location>
</feature>
<keyword evidence="5 7" id="KW-1133">Transmembrane helix</keyword>
<feature type="transmembrane region" description="Helical" evidence="7">
    <location>
        <begin position="51"/>
        <end position="71"/>
    </location>
</feature>
<evidence type="ECO:0000256" key="4">
    <source>
        <dbReference type="ARBA" id="ARBA00022692"/>
    </source>
</evidence>
<gene>
    <name evidence="9" type="ORF">A3D47_00200</name>
</gene>
<evidence type="ECO:0000256" key="1">
    <source>
        <dbReference type="ARBA" id="ARBA00004141"/>
    </source>
</evidence>
<comment type="similarity">
    <text evidence="2">Belongs to the monovalent cation:proton antiporter 2 (CPA2) transporter (TC 2.A.37) family.</text>
</comment>
<dbReference type="InterPro" id="IPR006153">
    <property type="entry name" value="Cation/H_exchanger_TM"/>
</dbReference>
<feature type="domain" description="RCK N-terminal" evidence="8">
    <location>
        <begin position="402"/>
        <end position="518"/>
    </location>
</feature>
<comment type="subcellular location">
    <subcellularLocation>
        <location evidence="1">Membrane</location>
        <topology evidence="1">Multi-pass membrane protein</topology>
    </subcellularLocation>
</comment>
<dbReference type="GO" id="GO:0015297">
    <property type="term" value="F:antiporter activity"/>
    <property type="evidence" value="ECO:0007669"/>
    <property type="project" value="InterPro"/>
</dbReference>
<dbReference type="EMBL" id="MHIU01000001">
    <property type="protein sequence ID" value="OGY58184.1"/>
    <property type="molecule type" value="Genomic_DNA"/>
</dbReference>
<dbReference type="AlphaFoldDB" id="A0A1G1Z0Y7"/>
<evidence type="ECO:0000313" key="9">
    <source>
        <dbReference type="EMBL" id="OGY58184.1"/>
    </source>
</evidence>
<accession>A0A1G1Z0Y7</accession>
<feature type="transmembrane region" description="Helical" evidence="7">
    <location>
        <begin position="236"/>
        <end position="252"/>
    </location>
</feature>
<evidence type="ECO:0000256" key="2">
    <source>
        <dbReference type="ARBA" id="ARBA00005551"/>
    </source>
</evidence>
<evidence type="ECO:0000259" key="8">
    <source>
        <dbReference type="PROSITE" id="PS51201"/>
    </source>
</evidence>
<evidence type="ECO:0000256" key="3">
    <source>
        <dbReference type="ARBA" id="ARBA00022448"/>
    </source>
</evidence>
<dbReference type="Pfam" id="PF00999">
    <property type="entry name" value="Na_H_Exchanger"/>
    <property type="match status" value="1"/>
</dbReference>
<dbReference type="PROSITE" id="PS51201">
    <property type="entry name" value="RCK_N"/>
    <property type="match status" value="1"/>
</dbReference>
<dbReference type="Gene3D" id="3.40.50.720">
    <property type="entry name" value="NAD(P)-binding Rossmann-like Domain"/>
    <property type="match status" value="1"/>
</dbReference>
<dbReference type="GO" id="GO:1902600">
    <property type="term" value="P:proton transmembrane transport"/>
    <property type="evidence" value="ECO:0007669"/>
    <property type="project" value="InterPro"/>
</dbReference>
<organism evidence="9 10">
    <name type="scientific">Candidatus Colwellbacteria bacterium RIFCSPHIGHO2_02_FULL_43_15</name>
    <dbReference type="NCBI Taxonomy" id="1797686"/>
    <lineage>
        <taxon>Bacteria</taxon>
        <taxon>Candidatus Colwelliibacteriota</taxon>
    </lineage>
</organism>
<keyword evidence="3" id="KW-0813">Transport</keyword>
<feature type="transmembrane region" description="Helical" evidence="7">
    <location>
        <begin position="28"/>
        <end position="45"/>
    </location>
</feature>
<dbReference type="GO" id="GO:0016020">
    <property type="term" value="C:membrane"/>
    <property type="evidence" value="ECO:0007669"/>
    <property type="project" value="UniProtKB-SubCell"/>
</dbReference>
<dbReference type="PANTHER" id="PTHR42751">
    <property type="entry name" value="SODIUM/HYDROGEN EXCHANGER FAMILY/TRKA DOMAIN PROTEIN"/>
    <property type="match status" value="1"/>
</dbReference>
<dbReference type="InterPro" id="IPR036291">
    <property type="entry name" value="NAD(P)-bd_dom_sf"/>
</dbReference>
<proteinExistence type="inferred from homology"/>
<feature type="transmembrane region" description="Helical" evidence="7">
    <location>
        <begin position="172"/>
        <end position="197"/>
    </location>
</feature>